<dbReference type="InterPro" id="IPR036390">
    <property type="entry name" value="WH_DNA-bd_sf"/>
</dbReference>
<dbReference type="SMART" id="SM00895">
    <property type="entry name" value="FCD"/>
    <property type="match status" value="1"/>
</dbReference>
<name>A0A5R9QD78_9GAMM</name>
<evidence type="ECO:0000256" key="1">
    <source>
        <dbReference type="ARBA" id="ARBA00023015"/>
    </source>
</evidence>
<dbReference type="PANTHER" id="PTHR43537:SF5">
    <property type="entry name" value="UXU OPERON TRANSCRIPTIONAL REGULATOR"/>
    <property type="match status" value="1"/>
</dbReference>
<dbReference type="InterPro" id="IPR036388">
    <property type="entry name" value="WH-like_DNA-bd_sf"/>
</dbReference>
<dbReference type="PROSITE" id="PS50949">
    <property type="entry name" value="HTH_GNTR"/>
    <property type="match status" value="1"/>
</dbReference>
<dbReference type="InterPro" id="IPR008920">
    <property type="entry name" value="TF_FadR/GntR_C"/>
</dbReference>
<protein>
    <submittedName>
        <fullName evidence="5">FadR family transcriptional regulator</fullName>
    </submittedName>
</protein>
<accession>A0A5R9QD78</accession>
<dbReference type="Proteomes" id="UP000306753">
    <property type="component" value="Unassembled WGS sequence"/>
</dbReference>
<keyword evidence="1" id="KW-0805">Transcription regulation</keyword>
<keyword evidence="3" id="KW-0804">Transcription</keyword>
<dbReference type="PANTHER" id="PTHR43537">
    <property type="entry name" value="TRANSCRIPTIONAL REGULATOR, GNTR FAMILY"/>
    <property type="match status" value="1"/>
</dbReference>
<keyword evidence="6" id="KW-1185">Reference proteome</keyword>
<organism evidence="5 6">
    <name type="scientific">Stutzerimonas nosocomialis</name>
    <dbReference type="NCBI Taxonomy" id="1056496"/>
    <lineage>
        <taxon>Bacteria</taxon>
        <taxon>Pseudomonadati</taxon>
        <taxon>Pseudomonadota</taxon>
        <taxon>Gammaproteobacteria</taxon>
        <taxon>Pseudomonadales</taxon>
        <taxon>Pseudomonadaceae</taxon>
        <taxon>Stutzerimonas</taxon>
    </lineage>
</organism>
<dbReference type="GO" id="GO:0003700">
    <property type="term" value="F:DNA-binding transcription factor activity"/>
    <property type="evidence" value="ECO:0007669"/>
    <property type="project" value="InterPro"/>
</dbReference>
<keyword evidence="2" id="KW-0238">DNA-binding</keyword>
<dbReference type="InterPro" id="IPR011711">
    <property type="entry name" value="GntR_C"/>
</dbReference>
<evidence type="ECO:0000256" key="2">
    <source>
        <dbReference type="ARBA" id="ARBA00023125"/>
    </source>
</evidence>
<gene>
    <name evidence="5" type="ORF">DN820_14185</name>
</gene>
<sequence length="240" mass="26719">MPRTEIAQVADNNTGLALEALRNLVAMHALTPEKPLPTERDLAREFGVGRRAVRRALAVLESEGRIWRRQGRGTFIGPTPPSALSFARLSSRTNFSEVMEARLYLEPALASLAAIRASGEQTAMLRRLVAQMTEHQQDAEQIELWDSALHRCIAEAAGNRLLLDLFEMVDAIRLDPIWRDLRARARNADKLRGYDHDHEAIVDAIAARAPTEAAACMRSHLRALRDSLNVVLDQTLDACV</sequence>
<dbReference type="AlphaFoldDB" id="A0A5R9QD78"/>
<dbReference type="PRINTS" id="PR00035">
    <property type="entry name" value="HTHGNTR"/>
</dbReference>
<dbReference type="Pfam" id="PF00392">
    <property type="entry name" value="GntR"/>
    <property type="match status" value="1"/>
</dbReference>
<dbReference type="Pfam" id="PF07729">
    <property type="entry name" value="FCD"/>
    <property type="match status" value="1"/>
</dbReference>
<evidence type="ECO:0000256" key="3">
    <source>
        <dbReference type="ARBA" id="ARBA00023163"/>
    </source>
</evidence>
<dbReference type="RefSeq" id="WP_138412032.1">
    <property type="nucleotide sequence ID" value="NZ_QLAF01000027.1"/>
</dbReference>
<dbReference type="CDD" id="cd07377">
    <property type="entry name" value="WHTH_GntR"/>
    <property type="match status" value="1"/>
</dbReference>
<dbReference type="SUPFAM" id="SSF46785">
    <property type="entry name" value="Winged helix' DNA-binding domain"/>
    <property type="match status" value="1"/>
</dbReference>
<dbReference type="InterPro" id="IPR000524">
    <property type="entry name" value="Tscrpt_reg_HTH_GntR"/>
</dbReference>
<comment type="caution">
    <text evidence="5">The sequence shown here is derived from an EMBL/GenBank/DDBJ whole genome shotgun (WGS) entry which is preliminary data.</text>
</comment>
<dbReference type="EMBL" id="QLAG01000017">
    <property type="protein sequence ID" value="TLX62762.1"/>
    <property type="molecule type" value="Genomic_DNA"/>
</dbReference>
<reference evidence="5 6" key="1">
    <citation type="journal article" date="2017" name="Eur. J. Clin. Microbiol. Infect. Dis.">
        <title>Uncommonly isolated clinical Pseudomonas: identification and phylogenetic assignation.</title>
        <authorList>
            <person name="Mulet M."/>
            <person name="Gomila M."/>
            <person name="Ramirez A."/>
            <person name="Cardew S."/>
            <person name="Moore E.R."/>
            <person name="Lalucat J."/>
            <person name="Garcia-Valdes E."/>
        </authorList>
    </citation>
    <scope>NUCLEOTIDE SEQUENCE [LARGE SCALE GENOMIC DNA]</scope>
    <source>
        <strain evidence="5 6">SD129</strain>
    </source>
</reference>
<dbReference type="SUPFAM" id="SSF48008">
    <property type="entry name" value="GntR ligand-binding domain-like"/>
    <property type="match status" value="1"/>
</dbReference>
<dbReference type="GO" id="GO:0003677">
    <property type="term" value="F:DNA binding"/>
    <property type="evidence" value="ECO:0007669"/>
    <property type="project" value="UniProtKB-KW"/>
</dbReference>
<evidence type="ECO:0000313" key="6">
    <source>
        <dbReference type="Proteomes" id="UP000306753"/>
    </source>
</evidence>
<dbReference type="Gene3D" id="1.20.120.530">
    <property type="entry name" value="GntR ligand-binding domain-like"/>
    <property type="match status" value="1"/>
</dbReference>
<proteinExistence type="predicted"/>
<feature type="domain" description="HTH gntR-type" evidence="4">
    <location>
        <begin position="11"/>
        <end position="79"/>
    </location>
</feature>
<evidence type="ECO:0000313" key="5">
    <source>
        <dbReference type="EMBL" id="TLX62762.1"/>
    </source>
</evidence>
<evidence type="ECO:0000259" key="4">
    <source>
        <dbReference type="PROSITE" id="PS50949"/>
    </source>
</evidence>
<dbReference type="Gene3D" id="1.10.10.10">
    <property type="entry name" value="Winged helix-like DNA-binding domain superfamily/Winged helix DNA-binding domain"/>
    <property type="match status" value="1"/>
</dbReference>
<dbReference type="SMART" id="SM00345">
    <property type="entry name" value="HTH_GNTR"/>
    <property type="match status" value="1"/>
</dbReference>